<evidence type="ECO:0000259" key="5">
    <source>
        <dbReference type="PROSITE" id="PS51755"/>
    </source>
</evidence>
<dbReference type="InterPro" id="IPR016032">
    <property type="entry name" value="Sig_transdc_resp-reg_C-effctor"/>
</dbReference>
<reference evidence="7" key="1">
    <citation type="journal article" date="2019" name="Int. J. Syst. Evol. Microbiol.">
        <title>The Global Catalogue of Microorganisms (GCM) 10K type strain sequencing project: providing services to taxonomists for standard genome sequencing and annotation.</title>
        <authorList>
            <consortium name="The Broad Institute Genomics Platform"/>
            <consortium name="The Broad Institute Genome Sequencing Center for Infectious Disease"/>
            <person name="Wu L."/>
            <person name="Ma J."/>
        </authorList>
    </citation>
    <scope>NUCLEOTIDE SEQUENCE [LARGE SCALE GENOMIC DNA]</scope>
    <source>
        <strain evidence="7">CGMCC 1.16026</strain>
    </source>
</reference>
<evidence type="ECO:0000313" key="6">
    <source>
        <dbReference type="EMBL" id="MFC6645805.1"/>
    </source>
</evidence>
<dbReference type="PANTHER" id="PTHR47691:SF3">
    <property type="entry name" value="HTH-TYPE TRANSCRIPTIONAL REGULATOR RV0890C-RELATED"/>
    <property type="match status" value="1"/>
</dbReference>
<comment type="caution">
    <text evidence="6">The sequence shown here is derived from an EMBL/GenBank/DDBJ whole genome shotgun (WGS) entry which is preliminary data.</text>
</comment>
<dbReference type="InterPro" id="IPR001867">
    <property type="entry name" value="OmpR/PhoB-type_DNA-bd"/>
</dbReference>
<dbReference type="PANTHER" id="PTHR47691">
    <property type="entry name" value="REGULATOR-RELATED"/>
    <property type="match status" value="1"/>
</dbReference>
<evidence type="ECO:0000256" key="1">
    <source>
        <dbReference type="ARBA" id="ARBA00023125"/>
    </source>
</evidence>
<evidence type="ECO:0000313" key="7">
    <source>
        <dbReference type="Proteomes" id="UP001596391"/>
    </source>
</evidence>
<proteinExistence type="predicted"/>
<organism evidence="6 7">
    <name type="scientific">Granulicella cerasi</name>
    <dbReference type="NCBI Taxonomy" id="741063"/>
    <lineage>
        <taxon>Bacteria</taxon>
        <taxon>Pseudomonadati</taxon>
        <taxon>Acidobacteriota</taxon>
        <taxon>Terriglobia</taxon>
        <taxon>Terriglobales</taxon>
        <taxon>Acidobacteriaceae</taxon>
        <taxon>Granulicella</taxon>
    </lineage>
</organism>
<feature type="DNA-binding region" description="OmpR/PhoB-type" evidence="2">
    <location>
        <begin position="24"/>
        <end position="122"/>
    </location>
</feature>
<keyword evidence="4" id="KW-1133">Transmembrane helix</keyword>
<keyword evidence="4" id="KW-0812">Transmembrane</keyword>
<dbReference type="EMBL" id="JBHSWI010000001">
    <property type="protein sequence ID" value="MFC6645805.1"/>
    <property type="molecule type" value="Genomic_DNA"/>
</dbReference>
<protein>
    <submittedName>
        <fullName evidence="6">Winged helix-turn-helix domain-containing protein</fullName>
    </submittedName>
</protein>
<feature type="compositionally biased region" description="Basic and acidic residues" evidence="3">
    <location>
        <begin position="1"/>
        <end position="12"/>
    </location>
</feature>
<evidence type="ECO:0000256" key="3">
    <source>
        <dbReference type="SAM" id="MobiDB-lite"/>
    </source>
</evidence>
<dbReference type="InterPro" id="IPR036388">
    <property type="entry name" value="WH-like_DNA-bd_sf"/>
</dbReference>
<dbReference type="SMART" id="SM00862">
    <property type="entry name" value="Trans_reg_C"/>
    <property type="match status" value="1"/>
</dbReference>
<dbReference type="SUPFAM" id="SSF48452">
    <property type="entry name" value="TPR-like"/>
    <property type="match status" value="1"/>
</dbReference>
<dbReference type="SUPFAM" id="SSF46894">
    <property type="entry name" value="C-terminal effector domain of the bipartite response regulators"/>
    <property type="match status" value="1"/>
</dbReference>
<dbReference type="Proteomes" id="UP001596391">
    <property type="component" value="Unassembled WGS sequence"/>
</dbReference>
<gene>
    <name evidence="6" type="ORF">ACFQBQ_09470</name>
</gene>
<feature type="domain" description="OmpR/PhoB-type" evidence="5">
    <location>
        <begin position="24"/>
        <end position="122"/>
    </location>
</feature>
<evidence type="ECO:0000256" key="4">
    <source>
        <dbReference type="SAM" id="Phobius"/>
    </source>
</evidence>
<accession>A0ABW1Z8H4</accession>
<dbReference type="Gene3D" id="1.10.10.10">
    <property type="entry name" value="Winged helix-like DNA-binding domain superfamily/Winged helix DNA-binding domain"/>
    <property type="match status" value="1"/>
</dbReference>
<keyword evidence="1 2" id="KW-0238">DNA-binding</keyword>
<evidence type="ECO:0000256" key="2">
    <source>
        <dbReference type="PROSITE-ProRule" id="PRU01091"/>
    </source>
</evidence>
<feature type="transmembrane region" description="Helical" evidence="4">
    <location>
        <begin position="182"/>
        <end position="200"/>
    </location>
</feature>
<sequence>MIEISDTNRSDARGPQPAPDAGARRVFVFAGFVLDPANRLLLREGQQVTLPGRAFDLLVCLVSRPGELWTKEELLAQVWEGSFVEESNLTVAVSTLRRALGEAPQERKLIQTVARQGYRFVAEVSEEERAPRRPQTPPTPVEEPVVAQVVAHDPFAAEQTAAPTVPPAAVVPARSELRWPLLITYVFLLAGLAGGAWWLLAPRTPLRSLAVLPVSSDGRGPDEIARLGVTDALVQRLEGQLIVRPTSAVLRYSVPGAPDAVAAGREQSVDAVLAGTVSADGPQYRLRLRLIRTRDGLTLWQDSFRGASLAETESLAGAAVAHELHHLGTTAPPKAEPTPDTARAQANNPAWQLYQRGRYFWNLRTPDGLHRATGLFRQAIDADPNFAPAYSGLADSYALLASFSVEPGSQANADARSAALSAIQLDPKLAEPHASLGMILFFTDWNLTGAEREFAKSMELNPNYATAHHWYALDLAAMGRFPQALYEVRLAQKLDPLSLIIGTNVGWIEYLSRDNAAARQELGKVLEMDPNFVRAHTRLGMVELTGGSPTLAVAEFRKALAVDAHPDPYVEGLLGDALAASGDKSSAEKVLADLRTRGEGSYVPPISRALVLIGLGRKAEAMAELSRAADDHSTSMVYLRVDPTLDALRGEPGFAALAGRLK</sequence>
<dbReference type="InterPro" id="IPR011990">
    <property type="entry name" value="TPR-like_helical_dom_sf"/>
</dbReference>
<dbReference type="Pfam" id="PF00486">
    <property type="entry name" value="Trans_reg_C"/>
    <property type="match status" value="1"/>
</dbReference>
<keyword evidence="4" id="KW-0472">Membrane</keyword>
<name>A0ABW1Z8H4_9BACT</name>
<feature type="region of interest" description="Disordered" evidence="3">
    <location>
        <begin position="1"/>
        <end position="20"/>
    </location>
</feature>
<dbReference type="Gene3D" id="1.25.40.10">
    <property type="entry name" value="Tetratricopeptide repeat domain"/>
    <property type="match status" value="1"/>
</dbReference>
<keyword evidence="7" id="KW-1185">Reference proteome</keyword>
<dbReference type="RefSeq" id="WP_263369521.1">
    <property type="nucleotide sequence ID" value="NZ_JAGSYD010000001.1"/>
</dbReference>
<dbReference type="PROSITE" id="PS51755">
    <property type="entry name" value="OMPR_PHOB"/>
    <property type="match status" value="1"/>
</dbReference>
<dbReference type="CDD" id="cd00383">
    <property type="entry name" value="trans_reg_C"/>
    <property type="match status" value="1"/>
</dbReference>